<dbReference type="PANTHER" id="PTHR15641">
    <property type="entry name" value="ELONGATOR COMPLEX PROTEIN 5"/>
    <property type="match status" value="1"/>
</dbReference>
<dbReference type="InterPro" id="IPR027417">
    <property type="entry name" value="P-loop_NTPase"/>
</dbReference>
<evidence type="ECO:0000256" key="6">
    <source>
        <dbReference type="ARBA" id="ARBA00022490"/>
    </source>
</evidence>
<dbReference type="GO" id="GO:0002098">
    <property type="term" value="P:tRNA wobble uridine modification"/>
    <property type="evidence" value="ECO:0007669"/>
    <property type="project" value="InterPro"/>
</dbReference>
<comment type="caution">
    <text evidence="9">The sequence shown here is derived from an EMBL/GenBank/DDBJ whole genome shotgun (WGS) entry which is preliminary data.</text>
</comment>
<dbReference type="EMBL" id="PTQR01000114">
    <property type="protein sequence ID" value="TKX19431.1"/>
    <property type="molecule type" value="Genomic_DNA"/>
</dbReference>
<name>A0A4U7ASI4_9PEZI</name>
<dbReference type="AlphaFoldDB" id="A0A4U7ASI4"/>
<comment type="subcellular location">
    <subcellularLocation>
        <location evidence="2">Cytoplasm</location>
    </subcellularLocation>
    <subcellularLocation>
        <location evidence="1">Nucleus</location>
    </subcellularLocation>
</comment>
<evidence type="ECO:0000313" key="10">
    <source>
        <dbReference type="Proteomes" id="UP000308133"/>
    </source>
</evidence>
<evidence type="ECO:0000256" key="3">
    <source>
        <dbReference type="ARBA" id="ARBA00005043"/>
    </source>
</evidence>
<proteinExistence type="inferred from homology"/>
<organism evidence="9 10">
    <name type="scientific">Elsinoe australis</name>
    <dbReference type="NCBI Taxonomy" id="40998"/>
    <lineage>
        <taxon>Eukaryota</taxon>
        <taxon>Fungi</taxon>
        <taxon>Dikarya</taxon>
        <taxon>Ascomycota</taxon>
        <taxon>Pezizomycotina</taxon>
        <taxon>Dothideomycetes</taxon>
        <taxon>Dothideomycetidae</taxon>
        <taxon>Myriangiales</taxon>
        <taxon>Elsinoaceae</taxon>
        <taxon>Elsinoe</taxon>
    </lineage>
</organism>
<keyword evidence="7" id="KW-0819">tRNA processing</keyword>
<comment type="pathway">
    <text evidence="3">tRNA modification; 5-methoxycarbonylmethyl-2-thiouridine-tRNA biosynthesis.</text>
</comment>
<dbReference type="InterPro" id="IPR019519">
    <property type="entry name" value="Elp5"/>
</dbReference>
<evidence type="ECO:0000256" key="1">
    <source>
        <dbReference type="ARBA" id="ARBA00004123"/>
    </source>
</evidence>
<evidence type="ECO:0000256" key="2">
    <source>
        <dbReference type="ARBA" id="ARBA00004496"/>
    </source>
</evidence>
<gene>
    <name evidence="9" type="ORF">C1H76_8279</name>
</gene>
<evidence type="ECO:0000256" key="8">
    <source>
        <dbReference type="ARBA" id="ARBA00023242"/>
    </source>
</evidence>
<evidence type="ECO:0000256" key="7">
    <source>
        <dbReference type="ARBA" id="ARBA00022694"/>
    </source>
</evidence>
<accession>A0A4U7ASI4</accession>
<reference evidence="9 10" key="1">
    <citation type="submission" date="2018-02" db="EMBL/GenBank/DDBJ databases">
        <title>Draft genome sequences of Elsinoe sp., causing black scab on jojoba.</title>
        <authorList>
            <person name="Stodart B."/>
            <person name="Jeffress S."/>
            <person name="Ash G."/>
            <person name="Arun Chinnappa K."/>
        </authorList>
    </citation>
    <scope>NUCLEOTIDE SEQUENCE [LARGE SCALE GENOMIC DNA]</scope>
    <source>
        <strain evidence="9 10">Hillstone_2</strain>
    </source>
</reference>
<keyword evidence="6" id="KW-0963">Cytoplasm</keyword>
<evidence type="ECO:0000256" key="5">
    <source>
        <dbReference type="ARBA" id="ARBA00020264"/>
    </source>
</evidence>
<dbReference type="GO" id="GO:0033588">
    <property type="term" value="C:elongator holoenzyme complex"/>
    <property type="evidence" value="ECO:0007669"/>
    <property type="project" value="InterPro"/>
</dbReference>
<comment type="similarity">
    <text evidence="4">Belongs to the ELP5 family.</text>
</comment>
<protein>
    <recommendedName>
        <fullName evidence="5">Elongator complex protein 5</fullName>
    </recommendedName>
</protein>
<dbReference type="Pfam" id="PF10483">
    <property type="entry name" value="Elong_Iki1"/>
    <property type="match status" value="1"/>
</dbReference>
<evidence type="ECO:0000256" key="4">
    <source>
        <dbReference type="ARBA" id="ARBA00009567"/>
    </source>
</evidence>
<dbReference type="GO" id="GO:0005829">
    <property type="term" value="C:cytosol"/>
    <property type="evidence" value="ECO:0007669"/>
    <property type="project" value="TreeGrafter"/>
</dbReference>
<evidence type="ECO:0000313" key="9">
    <source>
        <dbReference type="EMBL" id="TKX19431.1"/>
    </source>
</evidence>
<dbReference type="Gene3D" id="3.40.50.300">
    <property type="entry name" value="P-loop containing nucleotide triphosphate hydrolases"/>
    <property type="match status" value="1"/>
</dbReference>
<sequence>MASNNLEHRQTHNLLLISKLLNQRESASPFTLVLDSLEQSARPLIADCMKRARKANTQVIFVSIDSLRKPASADISIPLWRYGLDQFHSKLAAALEQQPQNQRCLIIIDSLNALCSGESTSSNLPALLSSFLRPNVSLIATYHTDIPAAAASVAIAYRPPPLSLLRYLATTIITVHSFHHMLAHKKAREKGIAEPSFGLDQGLDGVVVGEGAQGQNGLVLEMEFRRKSGRGVTEWFFMARSPESFGQVAAGVRAAQKAVGLDTVILLENHPLWRTGEAKSRAGQEDEEHDVTFSIGLTERQRRDREGVVLPYFDAQKGGGEGGRILYDMGVEDDFDDEEDEI</sequence>
<dbReference type="CDD" id="cd19496">
    <property type="entry name" value="Elp5"/>
    <property type="match status" value="1"/>
</dbReference>
<dbReference type="UniPathway" id="UPA00988"/>
<dbReference type="Proteomes" id="UP000308133">
    <property type="component" value="Unassembled WGS sequence"/>
</dbReference>
<dbReference type="PANTHER" id="PTHR15641:SF1">
    <property type="entry name" value="ELONGATOR COMPLEX PROTEIN 5"/>
    <property type="match status" value="1"/>
</dbReference>
<keyword evidence="8" id="KW-0539">Nucleus</keyword>
<dbReference type="GO" id="GO:0005634">
    <property type="term" value="C:nucleus"/>
    <property type="evidence" value="ECO:0007669"/>
    <property type="project" value="UniProtKB-SubCell"/>
</dbReference>
<dbReference type="GO" id="GO:0000049">
    <property type="term" value="F:tRNA binding"/>
    <property type="evidence" value="ECO:0007669"/>
    <property type="project" value="TreeGrafter"/>
</dbReference>